<proteinExistence type="predicted"/>
<dbReference type="EMBL" id="WRPP01000001">
    <property type="protein sequence ID" value="MVU77294.1"/>
    <property type="molecule type" value="Genomic_DNA"/>
</dbReference>
<accession>A0A7K1USH7</accession>
<dbReference type="PROSITE" id="PS00430">
    <property type="entry name" value="TONB_DEPENDENT_REC_1"/>
    <property type="match status" value="1"/>
</dbReference>
<evidence type="ECO:0000313" key="1">
    <source>
        <dbReference type="EMBL" id="MVU77294.1"/>
    </source>
</evidence>
<dbReference type="InterPro" id="IPR036890">
    <property type="entry name" value="HATPase_C_sf"/>
</dbReference>
<sequence length="115" mass="12441">MLRALTETVLLTADFTIDVVIDTRVALDEVATTLITAAVPAAEIECEFHFDEELVRVRATAVTASDAGLVEHGFGWNLVRTLTDSLSVTGEDFDAVRCGYPVVVEFTKHRGGDGE</sequence>
<organism evidence="1 2">
    <name type="scientific">Nocardia terrae</name>
    <dbReference type="NCBI Taxonomy" id="2675851"/>
    <lineage>
        <taxon>Bacteria</taxon>
        <taxon>Bacillati</taxon>
        <taxon>Actinomycetota</taxon>
        <taxon>Actinomycetes</taxon>
        <taxon>Mycobacteriales</taxon>
        <taxon>Nocardiaceae</taxon>
        <taxon>Nocardia</taxon>
    </lineage>
</organism>
<reference evidence="1 2" key="1">
    <citation type="submission" date="2019-12" db="EMBL/GenBank/DDBJ databases">
        <title>Nocardia sp. nov. ET3-3 isolated from soil.</title>
        <authorList>
            <person name="Kanchanasin P."/>
            <person name="Tanasupawat S."/>
            <person name="Yuki M."/>
            <person name="Kudo T."/>
        </authorList>
    </citation>
    <scope>NUCLEOTIDE SEQUENCE [LARGE SCALE GENOMIC DNA]</scope>
    <source>
        <strain evidence="1 2">ET3-3</strain>
    </source>
</reference>
<protein>
    <submittedName>
        <fullName evidence="1">Anti-sigma factor</fullName>
    </submittedName>
</protein>
<dbReference type="Gene3D" id="3.30.565.10">
    <property type="entry name" value="Histidine kinase-like ATPase, C-terminal domain"/>
    <property type="match status" value="1"/>
</dbReference>
<gene>
    <name evidence="1" type="ORF">GPX89_08550</name>
</gene>
<dbReference type="Proteomes" id="UP000466794">
    <property type="component" value="Unassembled WGS sequence"/>
</dbReference>
<comment type="caution">
    <text evidence="1">The sequence shown here is derived from an EMBL/GenBank/DDBJ whole genome shotgun (WGS) entry which is preliminary data.</text>
</comment>
<keyword evidence="2" id="KW-1185">Reference proteome</keyword>
<dbReference type="AlphaFoldDB" id="A0A7K1USH7"/>
<name>A0A7K1USH7_9NOCA</name>
<evidence type="ECO:0000313" key="2">
    <source>
        <dbReference type="Proteomes" id="UP000466794"/>
    </source>
</evidence>
<dbReference type="InterPro" id="IPR010916">
    <property type="entry name" value="TonB_box_CS"/>
</dbReference>